<accession>A0A1Y1QYN2</accession>
<dbReference type="PROSITE" id="PS51257">
    <property type="entry name" value="PROKAR_LIPOPROTEIN"/>
    <property type="match status" value="1"/>
</dbReference>
<dbReference type="Proteomes" id="UP000192491">
    <property type="component" value="Unassembled WGS sequence"/>
</dbReference>
<evidence type="ECO:0000256" key="1">
    <source>
        <dbReference type="SAM" id="SignalP"/>
    </source>
</evidence>
<proteinExistence type="predicted"/>
<name>A0A1Y1QYN2_9GAMM</name>
<feature type="chain" id="PRO_5012214698" description="EGF-like domain-containing protein" evidence="1">
    <location>
        <begin position="29"/>
        <end position="75"/>
    </location>
</feature>
<feature type="signal peptide" evidence="1">
    <location>
        <begin position="1"/>
        <end position="28"/>
    </location>
</feature>
<protein>
    <recommendedName>
        <fullName evidence="4">EGF-like domain-containing protein</fullName>
    </recommendedName>
</protein>
<dbReference type="AlphaFoldDB" id="A0A1Y1QYN2"/>
<evidence type="ECO:0000313" key="2">
    <source>
        <dbReference type="EMBL" id="OQX16493.1"/>
    </source>
</evidence>
<evidence type="ECO:0008006" key="4">
    <source>
        <dbReference type="Google" id="ProtNLM"/>
    </source>
</evidence>
<gene>
    <name evidence="2" type="ORF">BWK73_03590</name>
</gene>
<organism evidence="2 3">
    <name type="scientific">Thiothrix lacustris</name>
    <dbReference type="NCBI Taxonomy" id="525917"/>
    <lineage>
        <taxon>Bacteria</taxon>
        <taxon>Pseudomonadati</taxon>
        <taxon>Pseudomonadota</taxon>
        <taxon>Gammaproteobacteria</taxon>
        <taxon>Thiotrichales</taxon>
        <taxon>Thiotrichaceae</taxon>
        <taxon>Thiothrix</taxon>
    </lineage>
</organism>
<sequence>MPLSKRIKTTLFTALTTTLFILQGCNSANPVTPPNDGGGIACTQEAKQCPDGSYVGRSGPRCEFAACPQKSKGAM</sequence>
<reference evidence="2 3" key="1">
    <citation type="submission" date="2017-01" db="EMBL/GenBank/DDBJ databases">
        <title>Novel large sulfur bacteria in the metagenomes of groundwater-fed chemosynthetic microbial mats in the Lake Huron basin.</title>
        <authorList>
            <person name="Sharrar A.M."/>
            <person name="Flood B.E."/>
            <person name="Bailey J.V."/>
            <person name="Jones D.S."/>
            <person name="Biddanda B."/>
            <person name="Ruberg S.A."/>
            <person name="Marcus D.N."/>
            <person name="Dick G.J."/>
        </authorList>
    </citation>
    <scope>NUCLEOTIDE SEQUENCE [LARGE SCALE GENOMIC DNA]</scope>
    <source>
        <strain evidence="2">A8</strain>
    </source>
</reference>
<dbReference type="EMBL" id="MTEJ01000004">
    <property type="protein sequence ID" value="OQX16493.1"/>
    <property type="molecule type" value="Genomic_DNA"/>
</dbReference>
<evidence type="ECO:0000313" key="3">
    <source>
        <dbReference type="Proteomes" id="UP000192491"/>
    </source>
</evidence>
<keyword evidence="1" id="KW-0732">Signal</keyword>
<comment type="caution">
    <text evidence="2">The sequence shown here is derived from an EMBL/GenBank/DDBJ whole genome shotgun (WGS) entry which is preliminary data.</text>
</comment>